<comment type="caution">
    <text evidence="1">The sequence shown here is derived from an EMBL/GenBank/DDBJ whole genome shotgun (WGS) entry which is preliminary data.</text>
</comment>
<name>A0ABU1X6E1_SPHXE</name>
<organism evidence="1 2">
    <name type="scientific">Sphingobium xenophagum</name>
    <dbReference type="NCBI Taxonomy" id="121428"/>
    <lineage>
        <taxon>Bacteria</taxon>
        <taxon>Pseudomonadati</taxon>
        <taxon>Pseudomonadota</taxon>
        <taxon>Alphaproteobacteria</taxon>
        <taxon>Sphingomonadales</taxon>
        <taxon>Sphingomonadaceae</taxon>
        <taxon>Sphingobium</taxon>
    </lineage>
</organism>
<dbReference type="Proteomes" id="UP001267638">
    <property type="component" value="Unassembled WGS sequence"/>
</dbReference>
<keyword evidence="2" id="KW-1185">Reference proteome</keyword>
<reference evidence="1 2" key="1">
    <citation type="submission" date="2023-07" db="EMBL/GenBank/DDBJ databases">
        <title>Sorghum-associated microbial communities from plants grown in Nebraska, USA.</title>
        <authorList>
            <person name="Schachtman D."/>
        </authorList>
    </citation>
    <scope>NUCLEOTIDE SEQUENCE [LARGE SCALE GENOMIC DNA]</scope>
    <source>
        <strain evidence="1 2">4256</strain>
    </source>
</reference>
<sequence>MIGHPNYDESSRVMFQRGLKCGLPHKKSENLLGGREKRCEPACGDQKIRSWVVTCRIILSWLN</sequence>
<proteinExistence type="predicted"/>
<accession>A0ABU1X6E1</accession>
<dbReference type="EMBL" id="JAVDWV010000030">
    <property type="protein sequence ID" value="MDR7157144.1"/>
    <property type="molecule type" value="Genomic_DNA"/>
</dbReference>
<gene>
    <name evidence="1" type="ORF">J2W40_003992</name>
</gene>
<protein>
    <submittedName>
        <fullName evidence="1">Uncharacterized protein</fullName>
    </submittedName>
</protein>
<evidence type="ECO:0000313" key="2">
    <source>
        <dbReference type="Proteomes" id="UP001267638"/>
    </source>
</evidence>
<evidence type="ECO:0000313" key="1">
    <source>
        <dbReference type="EMBL" id="MDR7157144.1"/>
    </source>
</evidence>